<feature type="domain" description="RNA polymerase sigma factor 70 region 4 type 2" evidence="2">
    <location>
        <begin position="108"/>
        <end position="158"/>
    </location>
</feature>
<gene>
    <name evidence="3" type="ORF">CAI16_02955</name>
</gene>
<keyword evidence="1" id="KW-0175">Coiled coil</keyword>
<dbReference type="SUPFAM" id="SSF88659">
    <property type="entry name" value="Sigma3 and sigma4 domains of RNA polymerase sigma factors"/>
    <property type="match status" value="1"/>
</dbReference>
<dbReference type="InterPro" id="IPR014284">
    <property type="entry name" value="RNA_pol_sigma-70_dom"/>
</dbReference>
<dbReference type="Pfam" id="PF08281">
    <property type="entry name" value="Sigma70_r4_2"/>
    <property type="match status" value="1"/>
</dbReference>
<organism evidence="3 4">
    <name type="scientific">Virgibacillus dokdonensis</name>
    <dbReference type="NCBI Taxonomy" id="302167"/>
    <lineage>
        <taxon>Bacteria</taxon>
        <taxon>Bacillati</taxon>
        <taxon>Bacillota</taxon>
        <taxon>Bacilli</taxon>
        <taxon>Bacillales</taxon>
        <taxon>Bacillaceae</taxon>
        <taxon>Virgibacillus</taxon>
    </lineage>
</organism>
<feature type="coiled-coil region" evidence="1">
    <location>
        <begin position="10"/>
        <end position="41"/>
    </location>
</feature>
<dbReference type="NCBIfam" id="TIGR02937">
    <property type="entry name" value="sigma70-ECF"/>
    <property type="match status" value="1"/>
</dbReference>
<dbReference type="Proteomes" id="UP000256488">
    <property type="component" value="Unassembled WGS sequence"/>
</dbReference>
<sequence>MKKQQIENWADKLITEYETGRKQLRQMKRKLNLELLKDKQDEKQINSMISDMSFSIEWMKLGRRPGNMRGIDKRSAYQRRALIDMDLFPSLDIEPEEKEISEEQKHLLVNILMDLSHRERQCYLLHMAQGYSMREVAEELNISKASVQKFIERAKSKINRKLSCHTNVI</sequence>
<dbReference type="GO" id="GO:0006352">
    <property type="term" value="P:DNA-templated transcription initiation"/>
    <property type="evidence" value="ECO:0007669"/>
    <property type="project" value="InterPro"/>
</dbReference>
<dbReference type="EMBL" id="NFZX01000003">
    <property type="protein sequence ID" value="RFA37048.1"/>
    <property type="molecule type" value="Genomic_DNA"/>
</dbReference>
<evidence type="ECO:0000259" key="2">
    <source>
        <dbReference type="Pfam" id="PF08281"/>
    </source>
</evidence>
<proteinExistence type="predicted"/>
<dbReference type="RefSeq" id="WP_116277212.1">
    <property type="nucleotide sequence ID" value="NZ_NFZX01000003.1"/>
</dbReference>
<evidence type="ECO:0000313" key="4">
    <source>
        <dbReference type="Proteomes" id="UP000256488"/>
    </source>
</evidence>
<dbReference type="GO" id="GO:0016987">
    <property type="term" value="F:sigma factor activity"/>
    <property type="evidence" value="ECO:0007669"/>
    <property type="project" value="InterPro"/>
</dbReference>
<dbReference type="GO" id="GO:0003677">
    <property type="term" value="F:DNA binding"/>
    <property type="evidence" value="ECO:0007669"/>
    <property type="project" value="InterPro"/>
</dbReference>
<evidence type="ECO:0000256" key="1">
    <source>
        <dbReference type="SAM" id="Coils"/>
    </source>
</evidence>
<comment type="caution">
    <text evidence="3">The sequence shown here is derived from an EMBL/GenBank/DDBJ whole genome shotgun (WGS) entry which is preliminary data.</text>
</comment>
<dbReference type="AlphaFoldDB" id="A0A3E0WW55"/>
<dbReference type="NCBIfam" id="NF005385">
    <property type="entry name" value="PRK06930.1"/>
    <property type="match status" value="1"/>
</dbReference>
<dbReference type="InterPro" id="IPR013249">
    <property type="entry name" value="RNA_pol_sigma70_r4_t2"/>
</dbReference>
<dbReference type="InterPro" id="IPR013324">
    <property type="entry name" value="RNA_pol_sigma_r3/r4-like"/>
</dbReference>
<dbReference type="Gene3D" id="1.10.10.10">
    <property type="entry name" value="Winged helix-like DNA-binding domain superfamily/Winged helix DNA-binding domain"/>
    <property type="match status" value="1"/>
</dbReference>
<reference evidence="3 4" key="1">
    <citation type="submission" date="2017-05" db="EMBL/GenBank/DDBJ databases">
        <title>Virgibacillus sp. AK90 isolated from a saltern of Kakinada, India.</title>
        <authorList>
            <person name="Gupta V."/>
            <person name="Sidhu C."/>
            <person name="Korpole S."/>
            <person name="Pinnaka A.K."/>
        </authorList>
    </citation>
    <scope>NUCLEOTIDE SEQUENCE [LARGE SCALE GENOMIC DNA]</scope>
    <source>
        <strain evidence="3 4">AK90</strain>
    </source>
</reference>
<name>A0A3E0WW55_9BACI</name>
<dbReference type="InterPro" id="IPR036388">
    <property type="entry name" value="WH-like_DNA-bd_sf"/>
</dbReference>
<accession>A0A3E0WW55</accession>
<evidence type="ECO:0000313" key="3">
    <source>
        <dbReference type="EMBL" id="RFA37048.1"/>
    </source>
</evidence>
<protein>
    <submittedName>
        <fullName evidence="3">Fis family transcriptional regulator</fullName>
    </submittedName>
</protein>